<comment type="caution">
    <text evidence="12">Lacks conserved residue(s) required for the propagation of feature annotation.</text>
</comment>
<dbReference type="Gene3D" id="2.60.120.260">
    <property type="entry name" value="Galactose-binding domain-like"/>
    <property type="match status" value="1"/>
</dbReference>
<evidence type="ECO:0000259" key="20">
    <source>
        <dbReference type="PROSITE" id="PS51162"/>
    </source>
</evidence>
<dbReference type="PANTHER" id="PTHR10574:SF406">
    <property type="entry name" value="LAMININ SUBUNIT ALPHA 5"/>
    <property type="match status" value="1"/>
</dbReference>
<feature type="disulfide bond" evidence="12">
    <location>
        <begin position="2000"/>
        <end position="2009"/>
    </location>
</feature>
<dbReference type="FunFam" id="2.10.25.10:FF:000082">
    <property type="entry name" value="Laminin subunit alpha 1"/>
    <property type="match status" value="1"/>
</dbReference>
<feature type="disulfide bond" evidence="12">
    <location>
        <begin position="469"/>
        <end position="486"/>
    </location>
</feature>
<dbReference type="FunFam" id="2.10.25.10:FF:000388">
    <property type="entry name" value="Laminin subunit alpha"/>
    <property type="match status" value="1"/>
</dbReference>
<keyword evidence="4" id="KW-0272">Extracellular matrix</keyword>
<feature type="region of interest" description="Disordered" evidence="14">
    <location>
        <begin position="3264"/>
        <end position="3285"/>
    </location>
</feature>
<dbReference type="Pfam" id="PF00052">
    <property type="entry name" value="Laminin_B"/>
    <property type="match status" value="1"/>
</dbReference>
<feature type="disulfide bond" evidence="12">
    <location>
        <begin position="467"/>
        <end position="479"/>
    </location>
</feature>
<feature type="disulfide bond" evidence="12">
    <location>
        <begin position="608"/>
        <end position="625"/>
    </location>
</feature>
<keyword evidence="3" id="KW-0964">Secreted</keyword>
<keyword evidence="7" id="KW-0084">Basement membrane</keyword>
<dbReference type="GO" id="GO:0042995">
    <property type="term" value="C:cell projection"/>
    <property type="evidence" value="ECO:0007669"/>
    <property type="project" value="UniProtKB-SubCell"/>
</dbReference>
<feature type="disulfide bond" evidence="12">
    <location>
        <begin position="562"/>
        <end position="579"/>
    </location>
</feature>
<dbReference type="FunFam" id="2.10.25.10:FF:000083">
    <property type="entry name" value="Laminin subunit alpha"/>
    <property type="match status" value="1"/>
</dbReference>
<dbReference type="Pfam" id="PF02210">
    <property type="entry name" value="Laminin_G_2"/>
    <property type="match status" value="5"/>
</dbReference>
<dbReference type="InterPro" id="IPR010307">
    <property type="entry name" value="Laminin_dom_II"/>
</dbReference>
<feature type="disulfide bond" evidence="12">
    <location>
        <begin position="1841"/>
        <end position="1850"/>
    </location>
</feature>
<feature type="disulfide bond" evidence="12">
    <location>
        <begin position="627"/>
        <end position="636"/>
    </location>
</feature>
<dbReference type="InterPro" id="IPR000716">
    <property type="entry name" value="Thyroglobulin_1"/>
</dbReference>
<evidence type="ECO:0000256" key="8">
    <source>
        <dbReference type="ARBA" id="ARBA00023157"/>
    </source>
</evidence>
<evidence type="ECO:0000256" key="1">
    <source>
        <dbReference type="ARBA" id="ARBA00004302"/>
    </source>
</evidence>
<keyword evidence="21" id="KW-1185">Reference proteome</keyword>
<dbReference type="InterPro" id="IPR056863">
    <property type="entry name" value="LMN_ATRN_NET-like_EGF"/>
</dbReference>
<evidence type="ECO:0000256" key="4">
    <source>
        <dbReference type="ARBA" id="ARBA00022530"/>
    </source>
</evidence>
<protein>
    <submittedName>
        <fullName evidence="22">Laminin subunit alpha</fullName>
    </submittedName>
</protein>
<feature type="domain" description="Laminin N-terminal" evidence="19">
    <location>
        <begin position="16"/>
        <end position="292"/>
    </location>
</feature>
<evidence type="ECO:0000259" key="18">
    <source>
        <dbReference type="PROSITE" id="PS51115"/>
    </source>
</evidence>
<feature type="domain" description="Laminin EGF-like" evidence="17">
    <location>
        <begin position="697"/>
        <end position="751"/>
    </location>
</feature>
<feature type="domain" description="Laminin G" evidence="16">
    <location>
        <begin position="3068"/>
        <end position="3234"/>
    </location>
</feature>
<feature type="domain" description="Thyroglobulin type-1" evidence="20">
    <location>
        <begin position="439"/>
        <end position="511"/>
    </location>
</feature>
<dbReference type="InterPro" id="IPR008211">
    <property type="entry name" value="Laminin_N"/>
</dbReference>
<feature type="disulfide bond" evidence="12">
    <location>
        <begin position="2077"/>
        <end position="2094"/>
    </location>
</feature>
<feature type="domain" description="Laminin G" evidence="16">
    <location>
        <begin position="2893"/>
        <end position="3062"/>
    </location>
</feature>
<dbReference type="InterPro" id="IPR013320">
    <property type="entry name" value="ConA-like_dom_sf"/>
</dbReference>
<feature type="domain" description="Laminin EGF-like" evidence="17">
    <location>
        <begin position="606"/>
        <end position="651"/>
    </location>
</feature>
<evidence type="ECO:0000256" key="10">
    <source>
        <dbReference type="ARBA" id="ARBA00023273"/>
    </source>
</evidence>
<evidence type="ECO:0000256" key="3">
    <source>
        <dbReference type="ARBA" id="ARBA00022525"/>
    </source>
</evidence>
<keyword evidence="11 12" id="KW-0424">Laminin EGF-like domain</keyword>
<feature type="disulfide bond" evidence="12">
    <location>
        <begin position="1546"/>
        <end position="1563"/>
    </location>
</feature>
<dbReference type="Pfam" id="PF06009">
    <property type="entry name" value="Laminin_II"/>
    <property type="match status" value="1"/>
</dbReference>
<feature type="disulfide bond" evidence="12">
    <location>
        <begin position="560"/>
        <end position="572"/>
    </location>
</feature>
<dbReference type="PROSITE" id="PS50027">
    <property type="entry name" value="EGF_LAM_2"/>
    <property type="match status" value="16"/>
</dbReference>
<dbReference type="FunFam" id="2.10.25.10:FF:000106">
    <property type="entry name" value="Heparan sulfate proteoglycan 2"/>
    <property type="match status" value="1"/>
</dbReference>
<feature type="disulfide bond" evidence="12">
    <location>
        <begin position="722"/>
        <end position="731"/>
    </location>
</feature>
<dbReference type="CDD" id="cd00055">
    <property type="entry name" value="EGF_Lam"/>
    <property type="match status" value="20"/>
</dbReference>
<feature type="disulfide bond" evidence="12">
    <location>
        <begin position="1519"/>
        <end position="1528"/>
    </location>
</feature>
<keyword evidence="10" id="KW-0966">Cell projection</keyword>
<dbReference type="GO" id="GO:0071711">
    <property type="term" value="P:basement membrane organization"/>
    <property type="evidence" value="ECO:0007669"/>
    <property type="project" value="UniProtKB-ARBA"/>
</dbReference>
<accession>A0AAF3FEQ3</accession>
<feature type="region of interest" description="Disordered" evidence="14">
    <location>
        <begin position="3293"/>
        <end position="3312"/>
    </location>
</feature>
<dbReference type="SMART" id="SM00281">
    <property type="entry name" value="LamB"/>
    <property type="match status" value="1"/>
</dbReference>
<feature type="coiled-coil region" evidence="13">
    <location>
        <begin position="2291"/>
        <end position="2353"/>
    </location>
</feature>
<dbReference type="PROSITE" id="PS51115">
    <property type="entry name" value="LAMININ_IVA"/>
    <property type="match status" value="1"/>
</dbReference>
<feature type="disulfide bond" evidence="12">
    <location>
        <begin position="535"/>
        <end position="544"/>
    </location>
</feature>
<feature type="disulfide bond" evidence="12">
    <location>
        <begin position="1544"/>
        <end position="1556"/>
    </location>
</feature>
<feature type="domain" description="Laminin EGF-like" evidence="17">
    <location>
        <begin position="1496"/>
        <end position="1543"/>
    </location>
</feature>
<keyword evidence="9" id="KW-0325">Glycoprotein</keyword>
<dbReference type="PROSITE" id="PS51162">
    <property type="entry name" value="THYROGLOBULIN_1_2"/>
    <property type="match status" value="1"/>
</dbReference>
<feature type="disulfide bond" evidence="12">
    <location>
        <begin position="1407"/>
        <end position="1424"/>
    </location>
</feature>
<feature type="domain" description="Laminin EGF-like" evidence="17">
    <location>
        <begin position="467"/>
        <end position="513"/>
    </location>
</feature>
<dbReference type="SUPFAM" id="SSF49899">
    <property type="entry name" value="Concanavalin A-like lectins/glucanases"/>
    <property type="match status" value="5"/>
</dbReference>
<feature type="disulfide bond" evidence="12">
    <location>
        <begin position="581"/>
        <end position="590"/>
    </location>
</feature>
<dbReference type="SMART" id="SM00136">
    <property type="entry name" value="LamNT"/>
    <property type="match status" value="1"/>
</dbReference>
<dbReference type="GO" id="GO:0061564">
    <property type="term" value="P:axon development"/>
    <property type="evidence" value="ECO:0007669"/>
    <property type="project" value="UniProtKB-ARBA"/>
</dbReference>
<dbReference type="CDD" id="cd00110">
    <property type="entry name" value="LamG"/>
    <property type="match status" value="5"/>
</dbReference>
<dbReference type="SMART" id="SM00181">
    <property type="entry name" value="EGF"/>
    <property type="match status" value="13"/>
</dbReference>
<dbReference type="SMART" id="SM00282">
    <property type="entry name" value="LamG"/>
    <property type="match status" value="5"/>
</dbReference>
<feature type="chain" id="PRO_5041973109" evidence="15">
    <location>
        <begin position="18"/>
        <end position="3676"/>
    </location>
</feature>
<feature type="coiled-coil region" evidence="13">
    <location>
        <begin position="2383"/>
        <end position="2424"/>
    </location>
</feature>
<feature type="disulfide bond" evidence="12">
    <location>
        <begin position="672"/>
        <end position="681"/>
    </location>
</feature>
<evidence type="ECO:0000259" key="17">
    <source>
        <dbReference type="PROSITE" id="PS50027"/>
    </source>
</evidence>
<feature type="domain" description="Laminin EGF-like" evidence="17">
    <location>
        <begin position="514"/>
        <end position="559"/>
    </location>
</feature>
<feature type="disulfide bond" evidence="12">
    <location>
        <begin position="1565"/>
        <end position="1574"/>
    </location>
</feature>
<dbReference type="GO" id="GO:0006950">
    <property type="term" value="P:response to stress"/>
    <property type="evidence" value="ECO:0007669"/>
    <property type="project" value="UniProtKB-ARBA"/>
</dbReference>
<dbReference type="PRINTS" id="PR00011">
    <property type="entry name" value="EGFLAMININ"/>
</dbReference>
<feature type="domain" description="Laminin EGF-like" evidence="17">
    <location>
        <begin position="1928"/>
        <end position="1980"/>
    </location>
</feature>
<evidence type="ECO:0000256" key="5">
    <source>
        <dbReference type="ARBA" id="ARBA00022729"/>
    </source>
</evidence>
<reference evidence="22" key="1">
    <citation type="submission" date="2024-02" db="UniProtKB">
        <authorList>
            <consortium name="WormBaseParasite"/>
        </authorList>
    </citation>
    <scope>IDENTIFICATION</scope>
</reference>
<keyword evidence="13" id="KW-0175">Coiled coil</keyword>
<dbReference type="SUPFAM" id="SSF57196">
    <property type="entry name" value="EGF/Laminin"/>
    <property type="match status" value="17"/>
</dbReference>
<feature type="disulfide bond" evidence="12">
    <location>
        <begin position="775"/>
        <end position="784"/>
    </location>
</feature>
<keyword evidence="8 12" id="KW-1015">Disulfide bond</keyword>
<dbReference type="GO" id="GO:0009888">
    <property type="term" value="P:tissue development"/>
    <property type="evidence" value="ECO:0007669"/>
    <property type="project" value="TreeGrafter"/>
</dbReference>
<dbReference type="FunFam" id="2.10.25.10:FF:000224">
    <property type="entry name" value="Usherin"/>
    <property type="match status" value="1"/>
</dbReference>
<dbReference type="InterPro" id="IPR000742">
    <property type="entry name" value="EGF"/>
</dbReference>
<feature type="disulfide bond" evidence="12">
    <location>
        <begin position="1426"/>
        <end position="1435"/>
    </location>
</feature>
<evidence type="ECO:0000256" key="7">
    <source>
        <dbReference type="ARBA" id="ARBA00022869"/>
    </source>
</evidence>
<dbReference type="SUPFAM" id="SSF57997">
    <property type="entry name" value="Tropomyosin"/>
    <property type="match status" value="1"/>
</dbReference>
<feature type="domain" description="Laminin EGF-like" evidence="17">
    <location>
        <begin position="1451"/>
        <end position="1495"/>
    </location>
</feature>
<feature type="coiled-coil region" evidence="13">
    <location>
        <begin position="2584"/>
        <end position="2622"/>
    </location>
</feature>
<evidence type="ECO:0000256" key="6">
    <source>
        <dbReference type="ARBA" id="ARBA00022737"/>
    </source>
</evidence>
<feature type="coiled-coil region" evidence="13">
    <location>
        <begin position="2654"/>
        <end position="2681"/>
    </location>
</feature>
<evidence type="ECO:0000256" key="2">
    <source>
        <dbReference type="ARBA" id="ARBA00004316"/>
    </source>
</evidence>
<dbReference type="GO" id="GO:0016477">
    <property type="term" value="P:cell migration"/>
    <property type="evidence" value="ECO:0007669"/>
    <property type="project" value="UniProtKB-ARBA"/>
</dbReference>
<dbReference type="FunFam" id="2.10.25.10:FF:000011">
    <property type="entry name" value="Cadherin EGF LAG seven-pass G-type receptor"/>
    <property type="match status" value="1"/>
</dbReference>
<dbReference type="GO" id="GO:0007155">
    <property type="term" value="P:cell adhesion"/>
    <property type="evidence" value="ECO:0007669"/>
    <property type="project" value="InterPro"/>
</dbReference>
<dbReference type="GO" id="GO:0005604">
    <property type="term" value="C:basement membrane"/>
    <property type="evidence" value="ECO:0007669"/>
    <property type="project" value="UniProtKB-SubCell"/>
</dbReference>
<dbReference type="PROSITE" id="PS01248">
    <property type="entry name" value="EGF_LAM_1"/>
    <property type="match status" value="7"/>
</dbReference>
<dbReference type="InterPro" id="IPR000034">
    <property type="entry name" value="Laminin_IV"/>
</dbReference>
<evidence type="ECO:0000256" key="11">
    <source>
        <dbReference type="ARBA" id="ARBA00023292"/>
    </source>
</evidence>
<feature type="domain" description="Laminin IV type A" evidence="18">
    <location>
        <begin position="1593"/>
        <end position="1788"/>
    </location>
</feature>
<evidence type="ECO:0000256" key="12">
    <source>
        <dbReference type="PROSITE-ProRule" id="PRU00460"/>
    </source>
</evidence>
<feature type="domain" description="Laminin EGF-like" evidence="17">
    <location>
        <begin position="1822"/>
        <end position="1871"/>
    </location>
</feature>
<dbReference type="FunFam" id="2.10.25.10:FF:000090">
    <property type="entry name" value="laminin subunit alpha"/>
    <property type="match status" value="1"/>
</dbReference>
<feature type="disulfide bond" evidence="12">
    <location>
        <begin position="2048"/>
        <end position="2057"/>
    </location>
</feature>
<feature type="disulfide bond" evidence="12">
    <location>
        <begin position="1405"/>
        <end position="1417"/>
    </location>
</feature>
<proteinExistence type="predicted"/>
<dbReference type="PANTHER" id="PTHR10574">
    <property type="entry name" value="NETRIN/LAMININ-RELATED"/>
    <property type="match status" value="1"/>
</dbReference>
<evidence type="ECO:0000259" key="19">
    <source>
        <dbReference type="PROSITE" id="PS51117"/>
    </source>
</evidence>
<evidence type="ECO:0000256" key="15">
    <source>
        <dbReference type="SAM" id="SignalP"/>
    </source>
</evidence>
<feature type="disulfide bond" evidence="12">
    <location>
        <begin position="488"/>
        <end position="497"/>
    </location>
</feature>
<feature type="domain" description="Laminin EGF-like" evidence="17">
    <location>
        <begin position="560"/>
        <end position="605"/>
    </location>
</feature>
<evidence type="ECO:0000256" key="13">
    <source>
        <dbReference type="SAM" id="Coils"/>
    </source>
</evidence>
<dbReference type="CDD" id="cd02795">
    <property type="entry name" value="CBM6-CBM35-CBM36_like"/>
    <property type="match status" value="1"/>
</dbReference>
<feature type="domain" description="Laminin G" evidence="16">
    <location>
        <begin position="3307"/>
        <end position="3480"/>
    </location>
</feature>
<feature type="domain" description="Laminin EGF-like" evidence="17">
    <location>
        <begin position="2075"/>
        <end position="2122"/>
    </location>
</feature>
<feature type="domain" description="Laminin EGF-like" evidence="17">
    <location>
        <begin position="652"/>
        <end position="696"/>
    </location>
</feature>
<dbReference type="WBParaSite" id="MBELARI_LOCUS449">
    <property type="protein sequence ID" value="MBELARI_LOCUS449"/>
    <property type="gene ID" value="MBELARI_LOCUS449"/>
</dbReference>
<feature type="disulfide bond" evidence="12">
    <location>
        <begin position="2096"/>
        <end position="2105"/>
    </location>
</feature>
<feature type="disulfide bond" evidence="12">
    <location>
        <begin position="516"/>
        <end position="533"/>
    </location>
</feature>
<dbReference type="Pfam" id="PF24973">
    <property type="entry name" value="EGF_LMN_ATRN"/>
    <property type="match status" value="1"/>
</dbReference>
<keyword evidence="6" id="KW-0677">Repeat</keyword>
<dbReference type="InterPro" id="IPR001791">
    <property type="entry name" value="Laminin_G"/>
</dbReference>
<feature type="domain" description="Laminin EGF-like" evidence="17">
    <location>
        <begin position="1981"/>
        <end position="2027"/>
    </location>
</feature>
<dbReference type="Proteomes" id="UP000887575">
    <property type="component" value="Unassembled WGS sequence"/>
</dbReference>
<dbReference type="Gene3D" id="2.10.25.10">
    <property type="entry name" value="Laminin"/>
    <property type="match status" value="20"/>
</dbReference>
<evidence type="ECO:0000256" key="9">
    <source>
        <dbReference type="ARBA" id="ARBA00023180"/>
    </source>
</evidence>
<feature type="domain" description="Laminin EGF-like" evidence="17">
    <location>
        <begin position="1405"/>
        <end position="1450"/>
    </location>
</feature>
<feature type="domain" description="Laminin EGF-like" evidence="17">
    <location>
        <begin position="1544"/>
        <end position="1594"/>
    </location>
</feature>
<name>A0AAF3FEQ3_9BILA</name>
<dbReference type="FunFam" id="2.60.120.200:FF:000160">
    <property type="entry name" value="Laminin subunit alpha-3"/>
    <property type="match status" value="1"/>
</dbReference>
<evidence type="ECO:0000256" key="14">
    <source>
        <dbReference type="SAM" id="MobiDB-lite"/>
    </source>
</evidence>
<feature type="disulfide bond" evidence="12">
    <location>
        <begin position="514"/>
        <end position="526"/>
    </location>
</feature>
<organism evidence="21 22">
    <name type="scientific">Mesorhabditis belari</name>
    <dbReference type="NCBI Taxonomy" id="2138241"/>
    <lineage>
        <taxon>Eukaryota</taxon>
        <taxon>Metazoa</taxon>
        <taxon>Ecdysozoa</taxon>
        <taxon>Nematoda</taxon>
        <taxon>Chromadorea</taxon>
        <taxon>Rhabditida</taxon>
        <taxon>Rhabditina</taxon>
        <taxon>Rhabditomorpha</taxon>
        <taxon>Rhabditoidea</taxon>
        <taxon>Rhabditidae</taxon>
        <taxon>Mesorhabditinae</taxon>
        <taxon>Mesorhabditis</taxon>
    </lineage>
</organism>
<dbReference type="SMART" id="SM00180">
    <property type="entry name" value="EGF_Lam"/>
    <property type="match status" value="21"/>
</dbReference>
<dbReference type="Pfam" id="PF00053">
    <property type="entry name" value="EGF_laminin"/>
    <property type="match status" value="20"/>
</dbReference>
<keyword evidence="5 15" id="KW-0732">Signal</keyword>
<feature type="domain" description="Laminin EGF-like" evidence="17">
    <location>
        <begin position="752"/>
        <end position="804"/>
    </location>
</feature>
<feature type="disulfide bond" evidence="12">
    <location>
        <begin position="1952"/>
        <end position="1961"/>
    </location>
</feature>
<dbReference type="InterPro" id="IPR002049">
    <property type="entry name" value="LE_dom"/>
</dbReference>
<dbReference type="PROSITE" id="PS00022">
    <property type="entry name" value="EGF_1"/>
    <property type="match status" value="1"/>
</dbReference>
<evidence type="ECO:0000259" key="16">
    <source>
        <dbReference type="PROSITE" id="PS50025"/>
    </source>
</evidence>
<sequence length="3676" mass="404678">MRRLVLLLAALTCAGDAHVLTPSQVTISLKKPIKATSTCGEINGMPINEVYCSLASSMQYSPLNQYSYSENQNVQDSIYAELRSPRESKIIGGHGCGNCLAGGKDSRPARFMVDGNTSWWQSPPLSRGMQYNEVNITIDLEQEFHVAYVWIQMANSPKPGTWVLERSNDYGKTFAPWMYFAPTEADCVRRFGPETIGPVFEDEKVMCRYDFASIQPLENAEMVINILEHRPSRTSFATSQVLQNFTRATNVRLRLLGVRTLQGHLMDLNEKNDPSITRRYFYAIKEIHIGGRCVCNGHASTCDVLDGSRPNSLLCRCEHNTCGDMCERCCPGFEQKKWQQVTASNNFTCEPCNCFGRSEDCIYEEELDRKKVSLDIHGNQEGGGRCLNCRDNTEGINCNKCKFGFYKPDGVNWNDTNPCRPCRCDPSKHTGGCRDGDGKCECQARFEGENCDRCATGYYDPPECKKCECSVNGTLDQICLPTDGQCPCLDGFGGKFCETCAPGFTNITAGCVGCTCDEVGSLNVNCSAETSQCACKAEYSGLACDQCAQGYYGFPKCTYCNCDPTGTEDGICDQESGQCLCKPGFAGSLCNQCDSEFYGYPACKACECKGAGAKSLDCDKKTGDCPCAANFTARTCDKCAAGFYDYPNCKACSCLTEGAKGQTCDANGQCYCKGNYEGERCDRCKPNFYNFPVCEECNCHPNGVTPNFGGCDKVAPGELCSCRKHVTGRICDQCKPTYWDLQYHHPDGCIGCDCNLPGTLSMLNSCEEKNGQCVCKRHVGGRSCDKCADGYYNMKAHNQLGCEPCNCDLGGALRSECDPSTGQCKCRPRVGGLKCDKPIDNHYFPTLWHNMYEAEDGHNMENRPVRFSSDASQFPNFSWRGYAVFSPIQEKIIMDIDISKSSVYRVLLRYHNPTQVPIQAILAVAPARTNSHDVEQSEKVTFAPTKEPATIEATLPGKPFVLNPGKWSLSLATKQRLFLDYAVILPQEYYEGTVLKERLPAPCRALTIQNTTCLDLLYPPVDIDVTRVDVENGMPFREVIDEENGGEEKELEKMPAELLPAELVGQAAHVKKSDKSRMIKAKLDVPEDGDYVVLIEYHNHEETNLPLQVEIVQEGKTKLDGTAIIQHCPFSTFCRELVTAGGRIPEMQLKKGEAELQFSVDPAHEFGLASVSLIPRSKWNHNLLHQFPVCTRKNGKCVGQSYPPAQNSVTTEVEDGANAERAVDGTKLSFDIVNADSVKVMSLAPEEQFEISGVVPQRGHYRFIVNYFNPDSTPLSADVMVQNNEQLYQAILPLEYCPSVSGCRAVIHDKERGKYVNQFWMEDRYTLVFSINATNKAVYIDSVTAVPYSDYNDNLMKLQPIDLSQDFVEQCKDNIFKEPCSNTSDFCRDKIFTLTTDFNQAALSCDCMAAGSNSFNCEPYGGQCQCKANIIGRRCDRCAPGYYSYPDCLKCKCGPNQHCDEKTGQCYCAPHVEGQRCDRCVSYAYGYDPLIGCQLCGCNRDGSEGGNLECDPLNGQCLCKENVGGRMCDRCLPGFYRFPHCAECRCNRDGTTEDVCDPNSARCSCKENVYGAMCEACKPGTFDLSVSNSLGCADCFCFGVTDRCRSSNYPVAMLAFNISAFTFSDPKGKVSIVKDIIKYEPGDEGAPKDVYINVPIPQYRDFTTSYGLKIHFKLAVQPSDDIKTMSSEADLRLTGRNVTADFWAPEQPVDPSSPFPVELRILPENFLSADGKALSRSDLMLLLYNLEKVQVKGSYFNNPKAIDLLEFGFGISGDQYGTTRVTASSVEICQCPAPYKGPSCQECNDGYYRVKTGPYLGSCVPCECNGHSGTCDPETGICFDCEHNTFGDHCEYCNEGYYGDATEQSPYACTICSCPSPTNNVATSCEASPYGEMLSCTCKPGYSGETCERCDSGFYGEPMIDGGICQQCDCNGNNNLTDPRSCHPSTGDCYMCQKHTSGRRCEWCDQWYFGDAVVAKNCAECSCDRCGADHCENKNGTCQCKLNVEGENCDRCAADHWGFSTCQGCRQCHCGLASSSSQCHDETGQCACLPGAAGTRCEVCQNGYWNYGQNGCQKCDCEADLSMGTVCDVRTGQCHCQEGATGPRCDQCLPSYLRIPTHGCRRCDECVHSLSSDVDHLGFSIFALDGAIGNISAATVAGARLSRSNKTLNNIQEVATKINNFNNEDYDGFLGKAKTVTSNVTALGSSANRTAQLLKDNAARVKNLTTKAETLRNDIRDRSGVASFVVDEMKTLANSVGSGAKALEIKPEWLTEAQQTLDTLKNVIAQRPEKLEEVQNRLKTLNKGLEEFTKKNDLIKKRYESGLKNITDVQDYVKAAEAELAKTGKLIRDANQKSKDLSLFHFESLGSGIVADSDLARNGRKKVDELTNEADEEIVKVGDLNENIKESIAKLKTAKTSVADLKNQIGVGRVKRDGDEDLRQKARNHSNSLKQRAGQLDAKFEFSRKSSHYAVQAAGVHDKISDSLKNASAISSDILLALDNHNLQNMKTDVSTANDKSKELTTKTGNLKNEELGKLETETKQAEQKTNAVKDQINDLKKRRQNVADTIAKPVYDKDRLEDVHKKVEGFAEKHQELMSELEANREELKKNSESAESAIQEYTKAKQGIKVIHKNIGDLKELIPEVSKKFDAALEAQKAIQQKIEAVREKVHTIKEKIAVARDAANRIKLGAHFEQGSSLDLNLPHRVTRSAAYSDISFYFRTSQEHGIPLFFGNEEGSAGTRAVPTDDYIAVEIEHKRPKISMNLGDGPTVALLEQSVNDNQWRKLHIERIGKTVTVTLYEPESEKFHEKKTVHAQGNKSVLNLHQTISRLFVGGIPARSRVTRDIRNRDFVGDVEGLQMHGVPVGLWNARQGGVVNVVGTERRSLQQVDFDTSRDGLSLDGEGFITYKIGVWNPRQKTQFRLSFLTFSPEGLLFFIGLERDFLALELHDGNVKLSIDLGTGVGAFESNGAKYNDGKWHTVVIHRVEKHVVVEVDGNKIAEGDAPGDMTELSTSDYFYLGGVPEGVNLRSPVDTIKGCIREVQLDGVTVNLQTAHESKGVRNACTASVVREISILSDRSQASFSNVVLSDEVEVTLRFKSQEPTGTLLTIATEDDLALVSIGFENGVLNVAANGKEKVNVELASASDGQWHFISVRRDKNVLRVDIDDLIGKEIPRVSGESDMKVNIGKEAGEKGKIVFGKQPKGRFIGCIGDVTYNGKLLDFAKASSTEIQRTGCSLAPDQVFIPTNAPNLPGEEVNIGQAEQEATEGPAGEVEIEEPATTRRPKTVRREGTCMLPRNTLGPQDDSDGLRYGTSPNNRLEFKKYPDQFDKSGMFSFQLRATASNGVILFATDQKDHIGIYLVNGKIKFAFNTGSGLVTIASKTSILDDEWHTVKAYRNGNGGTLTVDEELIEVASTDAAGASESVDTVPPLYFGGVPTSLAGKVREVVPNIRSEFSGCLRELKLNDKKFDSEAEEHGVVPCSHYQESGMFFGDAGGYAIVNKEFTVGTTFSAEFEIRPRTNNAVLFSVGVLEYLNLEILNGKIRFTVDSGLGSESINFTPSGTSGNNLTLCDGHWHSVKVNKKKLLITVTVDGRSSILVLKKVKKGEPTTKDPVYVGGVPDGAVNKGLKTTDNYVGCLRVVHFGAKKEKVRVRMRKQIPTRDIEVFGDVNKVECPVN</sequence>
<feature type="disulfide bond" evidence="12">
    <location>
        <begin position="606"/>
        <end position="618"/>
    </location>
</feature>
<feature type="domain" description="Laminin EGF-like" evidence="17">
    <location>
        <begin position="2028"/>
        <end position="2074"/>
    </location>
</feature>
<feature type="disulfide bond" evidence="12">
    <location>
        <begin position="1468"/>
        <end position="1477"/>
    </location>
</feature>
<feature type="domain" description="Laminin G" evidence="16">
    <location>
        <begin position="2688"/>
        <end position="2883"/>
    </location>
</feature>
<dbReference type="FunFam" id="2.10.25.10:FF:000051">
    <property type="entry name" value="Laminin subunit alpha 4"/>
    <property type="match status" value="1"/>
</dbReference>
<dbReference type="GO" id="GO:0009887">
    <property type="term" value="P:animal organ morphogenesis"/>
    <property type="evidence" value="ECO:0007669"/>
    <property type="project" value="TreeGrafter"/>
</dbReference>
<dbReference type="PROSITE" id="PS51117">
    <property type="entry name" value="LAMININ_NTER"/>
    <property type="match status" value="1"/>
</dbReference>
<feature type="disulfide bond" evidence="12">
    <location>
        <begin position="1964"/>
        <end position="1978"/>
    </location>
</feature>
<dbReference type="FunFam" id="2.10.25.10:FF:000407">
    <property type="entry name" value="Laminin subunit alpha-3"/>
    <property type="match status" value="1"/>
</dbReference>
<feature type="coiled-coil region" evidence="13">
    <location>
        <begin position="2503"/>
        <end position="2559"/>
    </location>
</feature>
<dbReference type="InterPro" id="IPR050440">
    <property type="entry name" value="Laminin/Netrin_ECM"/>
</dbReference>
<comment type="subcellular location">
    <subcellularLocation>
        <location evidence="2">Cell projection</location>
    </subcellularLocation>
    <subcellularLocation>
        <location evidence="1">Secreted</location>
        <location evidence="1">Extracellular space</location>
        <location evidence="1">Extracellular matrix</location>
        <location evidence="1">Basement membrane</location>
    </subcellularLocation>
</comment>
<feature type="signal peptide" evidence="15">
    <location>
        <begin position="1"/>
        <end position="17"/>
    </location>
</feature>
<dbReference type="FunFam" id="2.10.25.10:FF:000069">
    <property type="entry name" value="Laminin subunit alpha 1"/>
    <property type="match status" value="1"/>
</dbReference>
<feature type="domain" description="Laminin G" evidence="16">
    <location>
        <begin position="3486"/>
        <end position="3673"/>
    </location>
</feature>
<dbReference type="GO" id="GO:0040017">
    <property type="term" value="P:positive regulation of locomotion"/>
    <property type="evidence" value="ECO:0007669"/>
    <property type="project" value="UniProtKB-ARBA"/>
</dbReference>
<feature type="disulfide bond" evidence="12">
    <location>
        <begin position="652"/>
        <end position="664"/>
    </location>
</feature>
<evidence type="ECO:0000313" key="22">
    <source>
        <dbReference type="WBParaSite" id="MBELARI_LOCUS449"/>
    </source>
</evidence>
<evidence type="ECO:0000313" key="21">
    <source>
        <dbReference type="Proteomes" id="UP000887575"/>
    </source>
</evidence>
<dbReference type="Gene3D" id="2.60.120.200">
    <property type="match status" value="5"/>
</dbReference>
<feature type="disulfide bond" evidence="12">
    <location>
        <begin position="2075"/>
        <end position="2087"/>
    </location>
</feature>
<dbReference type="FunFam" id="2.10.25.10:FF:000034">
    <property type="entry name" value="Laminin subunit alpha 3"/>
    <property type="match status" value="1"/>
</dbReference>
<dbReference type="PROSITE" id="PS50025">
    <property type="entry name" value="LAM_G_DOMAIN"/>
    <property type="match status" value="5"/>
</dbReference>
<dbReference type="Pfam" id="PF00055">
    <property type="entry name" value="Laminin_N"/>
    <property type="match status" value="1"/>
</dbReference>